<sequence>MASFSSVPPASLAPSPTTGEQSETLAAGPTTPSEAVADIPVAPPSISGEAVRIFDRFPSALNFLTPHLKIGLIGMDLEILDSEFWDSLRKAGIHWSILISQSCGMFRDTEPLREVLRRWCPATLHLLLYVGGAHVDFGRHRKPLDPSHPCAADLFVETFCKLLFVAKDKVAAWSKFANLPQRFLERFPDFQSNLPLVYRWVGLKTHDHDFVASLDFEENVLLRPYGDDYPGFACVSILSRFNQPTPLIYDLKAGDHRSLAYLSTEGKVARVMILGGHRLDFYIASMMPEPGKESATIPTETAIESTAAPFKAKGVATSSSRRKSGKKSVSLRPSKGQRKAGTSSSSLDEEQPSTASTRSPPKKKMSIVTPSSFWQRISLADLVTLWLLLRISDTIADDVPTSSSGGSDPLAVAADQGEDLGKSFANSFEADVGSAEGSHSVSSDSFFDVALGSMHEEQIMSAGSAADADDMLRASELNIESADLARHYLAIIAHASHSFKNGRDENDVVDSDAVPLSFSVLQKILTSGVTSSGASIAYVMEGISLFGATPRLNVIPAGSFIIPASRITSDAPSVAGFPVVSEIFMPEEVCAQGFVESESATDFGVTPEISSNIDSVVDHGVQAESTSASAAATLAGSEHLVNIGEFEFSTSFFW</sequence>
<evidence type="ECO:0000313" key="2">
    <source>
        <dbReference type="EMBL" id="SPC97998.1"/>
    </source>
</evidence>
<feature type="compositionally biased region" description="Low complexity" evidence="1">
    <location>
        <begin position="1"/>
        <end position="16"/>
    </location>
</feature>
<reference evidence="2" key="1">
    <citation type="submission" date="2018-02" db="EMBL/GenBank/DDBJ databases">
        <authorList>
            <person name="Cohen D.B."/>
            <person name="Kent A.D."/>
        </authorList>
    </citation>
    <scope>NUCLEOTIDE SEQUENCE</scope>
</reference>
<protein>
    <recommendedName>
        <fullName evidence="3">Aminotransferase-like plant mobile domain-containing protein</fullName>
    </recommendedName>
</protein>
<proteinExistence type="predicted"/>
<feature type="region of interest" description="Disordered" evidence="1">
    <location>
        <begin position="313"/>
        <end position="365"/>
    </location>
</feature>
<feature type="region of interest" description="Disordered" evidence="1">
    <location>
        <begin position="1"/>
        <end position="36"/>
    </location>
</feature>
<accession>A0A2N9GEY1</accession>
<name>A0A2N9GEY1_FAGSY</name>
<feature type="compositionally biased region" description="Polar residues" evidence="1">
    <location>
        <begin position="340"/>
        <end position="359"/>
    </location>
</feature>
<dbReference type="EMBL" id="OIVN01001821">
    <property type="protein sequence ID" value="SPC97998.1"/>
    <property type="molecule type" value="Genomic_DNA"/>
</dbReference>
<gene>
    <name evidence="2" type="ORF">FSB_LOCUS25880</name>
</gene>
<evidence type="ECO:0000256" key="1">
    <source>
        <dbReference type="SAM" id="MobiDB-lite"/>
    </source>
</evidence>
<organism evidence="2">
    <name type="scientific">Fagus sylvatica</name>
    <name type="common">Beechnut</name>
    <dbReference type="NCBI Taxonomy" id="28930"/>
    <lineage>
        <taxon>Eukaryota</taxon>
        <taxon>Viridiplantae</taxon>
        <taxon>Streptophyta</taxon>
        <taxon>Embryophyta</taxon>
        <taxon>Tracheophyta</taxon>
        <taxon>Spermatophyta</taxon>
        <taxon>Magnoliopsida</taxon>
        <taxon>eudicotyledons</taxon>
        <taxon>Gunneridae</taxon>
        <taxon>Pentapetalae</taxon>
        <taxon>rosids</taxon>
        <taxon>fabids</taxon>
        <taxon>Fagales</taxon>
        <taxon>Fagaceae</taxon>
        <taxon>Fagus</taxon>
    </lineage>
</organism>
<dbReference type="AlphaFoldDB" id="A0A2N9GEY1"/>
<evidence type="ECO:0008006" key="3">
    <source>
        <dbReference type="Google" id="ProtNLM"/>
    </source>
</evidence>